<dbReference type="EMBL" id="CP003614">
    <property type="protein sequence ID" value="AFZ06409.1"/>
    <property type="molecule type" value="Genomic_DNA"/>
</dbReference>
<organism evidence="1 2">
    <name type="scientific">Phormidium nigroviride PCC 7112</name>
    <dbReference type="NCBI Taxonomy" id="179408"/>
    <lineage>
        <taxon>Bacteria</taxon>
        <taxon>Bacillati</taxon>
        <taxon>Cyanobacteriota</taxon>
        <taxon>Cyanophyceae</taxon>
        <taxon>Oscillatoriophycideae</taxon>
        <taxon>Oscillatoriales</taxon>
        <taxon>Oscillatoriaceae</taxon>
        <taxon>Phormidium</taxon>
    </lineage>
</organism>
<sequence>MSSSDTVICGTEFGVYLWSILICVNKEVGFGSFSTLMPYPPVEGRSIEFYNTPEGDFLGTIIDVHEAVRFAPCEVIQPNKDFGMPKKITVKPSIIQFQVRVDVTNSSQLGSFGIPEL</sequence>
<name>K9VFW8_9CYAN</name>
<proteinExistence type="predicted"/>
<evidence type="ECO:0000313" key="2">
    <source>
        <dbReference type="Proteomes" id="UP000010478"/>
    </source>
</evidence>
<keyword evidence="2" id="KW-1185">Reference proteome</keyword>
<reference evidence="1 2" key="1">
    <citation type="submission" date="2012-05" db="EMBL/GenBank/DDBJ databases">
        <title>Finished chromosome of genome of Oscillatoria sp. PCC 7112.</title>
        <authorList>
            <consortium name="US DOE Joint Genome Institute"/>
            <person name="Gugger M."/>
            <person name="Coursin T."/>
            <person name="Rippka R."/>
            <person name="Tandeau De Marsac N."/>
            <person name="Huntemann M."/>
            <person name="Wei C.-L."/>
            <person name="Han J."/>
            <person name="Detter J.C."/>
            <person name="Han C."/>
            <person name="Tapia R."/>
            <person name="Davenport K."/>
            <person name="Daligault H."/>
            <person name="Erkkila T."/>
            <person name="Gu W."/>
            <person name="Munk A.C.C."/>
            <person name="Teshima H."/>
            <person name="Xu Y."/>
            <person name="Chain P."/>
            <person name="Chen A."/>
            <person name="Krypides N."/>
            <person name="Mavromatis K."/>
            <person name="Markowitz V."/>
            <person name="Szeto E."/>
            <person name="Ivanova N."/>
            <person name="Mikhailova N."/>
            <person name="Ovchinnikova G."/>
            <person name="Pagani I."/>
            <person name="Pati A."/>
            <person name="Goodwin L."/>
            <person name="Peters L."/>
            <person name="Pitluck S."/>
            <person name="Woyke T."/>
            <person name="Kerfeld C."/>
        </authorList>
    </citation>
    <scope>NUCLEOTIDE SEQUENCE [LARGE SCALE GENOMIC DNA]</scope>
    <source>
        <strain evidence="1 2">PCC 7112</strain>
    </source>
</reference>
<gene>
    <name evidence="1" type="ORF">Osc7112_1929</name>
</gene>
<dbReference type="KEGG" id="oni:Osc7112_1929"/>
<dbReference type="RefSeq" id="WP_015175720.1">
    <property type="nucleotide sequence ID" value="NC_019729.1"/>
</dbReference>
<dbReference type="AlphaFoldDB" id="K9VFW8"/>
<accession>K9VFW8</accession>
<dbReference type="HOGENOM" id="CLU_2082455_0_0_3"/>
<evidence type="ECO:0000313" key="1">
    <source>
        <dbReference type="EMBL" id="AFZ06409.1"/>
    </source>
</evidence>
<dbReference type="Proteomes" id="UP000010478">
    <property type="component" value="Chromosome"/>
</dbReference>
<protein>
    <submittedName>
        <fullName evidence="1">Uncharacterized protein</fullName>
    </submittedName>
</protein>